<organism evidence="1 2">
    <name type="scientific">Clostridium senegalense</name>
    <dbReference type="NCBI Taxonomy" id="1465809"/>
    <lineage>
        <taxon>Bacteria</taxon>
        <taxon>Bacillati</taxon>
        <taxon>Bacillota</taxon>
        <taxon>Clostridia</taxon>
        <taxon>Eubacteriales</taxon>
        <taxon>Clostridiaceae</taxon>
        <taxon>Clostridium</taxon>
    </lineage>
</organism>
<accession>A0A6M0H1V1</accession>
<evidence type="ECO:0000313" key="2">
    <source>
        <dbReference type="Proteomes" id="UP000481872"/>
    </source>
</evidence>
<gene>
    <name evidence="1" type="ORF">G3M99_04850</name>
</gene>
<name>A0A6M0H1V1_9CLOT</name>
<dbReference type="RefSeq" id="WP_199869399.1">
    <property type="nucleotide sequence ID" value="NZ_JAAGPU010000006.1"/>
</dbReference>
<dbReference type="AlphaFoldDB" id="A0A6M0H1V1"/>
<reference evidence="1 2" key="1">
    <citation type="submission" date="2020-02" db="EMBL/GenBank/DDBJ databases">
        <title>Genome assembly of a novel Clostridium senegalense strain.</title>
        <authorList>
            <person name="Gupta T.B."/>
            <person name="Jauregui R."/>
            <person name="Maclean P."/>
            <person name="Nawarathana A."/>
            <person name="Brightwell G."/>
        </authorList>
    </citation>
    <scope>NUCLEOTIDE SEQUENCE [LARGE SCALE GENOMIC DNA]</scope>
    <source>
        <strain evidence="1 2">AGRFS4</strain>
    </source>
</reference>
<dbReference type="EMBL" id="JAAGPU010000006">
    <property type="protein sequence ID" value="NEU04198.1"/>
    <property type="molecule type" value="Genomic_DNA"/>
</dbReference>
<protein>
    <submittedName>
        <fullName evidence="1">Uncharacterized protein</fullName>
    </submittedName>
</protein>
<dbReference type="Proteomes" id="UP000481872">
    <property type="component" value="Unassembled WGS sequence"/>
</dbReference>
<evidence type="ECO:0000313" key="1">
    <source>
        <dbReference type="EMBL" id="NEU04198.1"/>
    </source>
</evidence>
<comment type="caution">
    <text evidence="1">The sequence shown here is derived from an EMBL/GenBank/DDBJ whole genome shotgun (WGS) entry which is preliminary data.</text>
</comment>
<keyword evidence="2" id="KW-1185">Reference proteome</keyword>
<sequence length="233" mass="27584">MAEYNLKSKKSFLTICKALKKDDIKLIAIQSYNRFYKIGEFSVTFGEKCCYEYVLATILKHYNKDVLNKIDEKIMLVFLEMYNPTMFKESLKPIIKESKIDYKEEWLVAIDYFSKYHSWIEDEIYGRELEDSLKNNLGPFALIDLELNKVDSGYQCPFCKEHMNSINFADNRPFELSTYEGIKHIDTIYSCNKCKVFVAPQQDKNMKDDKIYYKKMISSNNFKIHLDIFKGNL</sequence>
<proteinExistence type="predicted"/>